<organism evidence="1 2">
    <name type="scientific">Cohnella herbarum</name>
    <dbReference type="NCBI Taxonomy" id="2728023"/>
    <lineage>
        <taxon>Bacteria</taxon>
        <taxon>Bacillati</taxon>
        <taxon>Bacillota</taxon>
        <taxon>Bacilli</taxon>
        <taxon>Bacillales</taxon>
        <taxon>Paenibacillaceae</taxon>
        <taxon>Cohnella</taxon>
    </lineage>
</organism>
<keyword evidence="2" id="KW-1185">Reference proteome</keyword>
<dbReference type="Proteomes" id="UP000502248">
    <property type="component" value="Chromosome"/>
</dbReference>
<protein>
    <submittedName>
        <fullName evidence="1">Uncharacterized protein</fullName>
    </submittedName>
</protein>
<reference evidence="1 2" key="1">
    <citation type="submission" date="2020-04" db="EMBL/GenBank/DDBJ databases">
        <title>Genome sequencing of novel species.</title>
        <authorList>
            <person name="Heo J."/>
            <person name="Kim S.-J."/>
            <person name="Kim J.-S."/>
            <person name="Hong S.-B."/>
            <person name="Kwon S.-W."/>
        </authorList>
    </citation>
    <scope>NUCLEOTIDE SEQUENCE [LARGE SCALE GENOMIC DNA]</scope>
    <source>
        <strain evidence="1 2">MFER-1</strain>
    </source>
</reference>
<dbReference type="EMBL" id="CP051680">
    <property type="protein sequence ID" value="QJD81765.1"/>
    <property type="molecule type" value="Genomic_DNA"/>
</dbReference>
<sequence>MESSQICGLASDFDYFMNDPTTRRLPSEGIDFLMSKIDSSYSYTVVSAFMKAFQPYPLGTRVTLSGGLKGTVRAINEGNSCRPVIQLEDRDTRIDLMKHMAFQIEKVIPHAQD</sequence>
<evidence type="ECO:0000313" key="2">
    <source>
        <dbReference type="Proteomes" id="UP000502248"/>
    </source>
</evidence>
<evidence type="ECO:0000313" key="1">
    <source>
        <dbReference type="EMBL" id="QJD81765.1"/>
    </source>
</evidence>
<proteinExistence type="predicted"/>
<name>A0A7Z2VF48_9BACL</name>
<dbReference type="RefSeq" id="WP_169278071.1">
    <property type="nucleotide sequence ID" value="NZ_CP051680.1"/>
</dbReference>
<dbReference type="KEGG" id="cheb:HH215_00260"/>
<dbReference type="AlphaFoldDB" id="A0A7Z2VF48"/>
<gene>
    <name evidence="1" type="ORF">HH215_00260</name>
</gene>
<accession>A0A7Z2VF48</accession>